<accession>A0A4C1TM70</accession>
<proteinExistence type="predicted"/>
<keyword evidence="2" id="KW-0732">Signal</keyword>
<feature type="signal peptide" evidence="2">
    <location>
        <begin position="1"/>
        <end position="23"/>
    </location>
</feature>
<feature type="compositionally biased region" description="Polar residues" evidence="1">
    <location>
        <begin position="87"/>
        <end position="105"/>
    </location>
</feature>
<evidence type="ECO:0000256" key="1">
    <source>
        <dbReference type="SAM" id="MobiDB-lite"/>
    </source>
</evidence>
<dbReference type="Proteomes" id="UP000299102">
    <property type="component" value="Unassembled WGS sequence"/>
</dbReference>
<feature type="compositionally biased region" description="Polar residues" evidence="1">
    <location>
        <begin position="66"/>
        <end position="75"/>
    </location>
</feature>
<keyword evidence="4" id="KW-1185">Reference proteome</keyword>
<dbReference type="AlphaFoldDB" id="A0A4C1TM70"/>
<protein>
    <submittedName>
        <fullName evidence="3">Uncharacterized protein</fullName>
    </submittedName>
</protein>
<feature type="region of interest" description="Disordered" evidence="1">
    <location>
        <begin position="32"/>
        <end position="129"/>
    </location>
</feature>
<evidence type="ECO:0000313" key="3">
    <source>
        <dbReference type="EMBL" id="GBP14537.1"/>
    </source>
</evidence>
<dbReference type="EMBL" id="BGZK01000064">
    <property type="protein sequence ID" value="GBP14537.1"/>
    <property type="molecule type" value="Genomic_DNA"/>
</dbReference>
<comment type="caution">
    <text evidence="3">The sequence shown here is derived from an EMBL/GenBank/DDBJ whole genome shotgun (WGS) entry which is preliminary data.</text>
</comment>
<sequence>MSRTACALLCVIFLLSLCSSGLSRKISHSYPKSGGLSGGGHGYPRSPGLSGSGQGYIQKSHAPPSYTHQSQSHNYPPSGRGGGGHSYPNSNGHLSGTGTGHQQPSPGGPYNYAPKSNSGNYHGSTTNNVHHHYHYVPPQQIHYAPRGGPAYSYPVYHSQPPTYVYQYRDSSSKYGPLLAGLSLLNLGMLTASTFSNHRNRRYESQPGEVCKLGIRKENGDYEETKINCETISSFIWADEDRRRTSAANPGHNSTSSTVTVTMTNTTTTTANNNSFELNDVPATLYTMLPNGTLVQVNATQPNGSVTSSVTTVTTTNTTTVSDALDPKNNGPPVKVTDGTQCYVMRRTSTSNMRHTIPCVLLQSYSSKSLRNAAARNVPVLKKCVMYKGDVSLNELSPGLHLVRTQSKNVIIDCGQLGCSAQVGAPHYPFVTTLPSPSDRSPLHQTFYSYPRGRQRAGDFTGDASVHGRG</sequence>
<organism evidence="3 4">
    <name type="scientific">Eumeta variegata</name>
    <name type="common">Bagworm moth</name>
    <name type="synonym">Eumeta japonica</name>
    <dbReference type="NCBI Taxonomy" id="151549"/>
    <lineage>
        <taxon>Eukaryota</taxon>
        <taxon>Metazoa</taxon>
        <taxon>Ecdysozoa</taxon>
        <taxon>Arthropoda</taxon>
        <taxon>Hexapoda</taxon>
        <taxon>Insecta</taxon>
        <taxon>Pterygota</taxon>
        <taxon>Neoptera</taxon>
        <taxon>Endopterygota</taxon>
        <taxon>Lepidoptera</taxon>
        <taxon>Glossata</taxon>
        <taxon>Ditrysia</taxon>
        <taxon>Tineoidea</taxon>
        <taxon>Psychidae</taxon>
        <taxon>Oiketicinae</taxon>
        <taxon>Eumeta</taxon>
    </lineage>
</organism>
<feature type="chain" id="PRO_5020026110" evidence="2">
    <location>
        <begin position="24"/>
        <end position="469"/>
    </location>
</feature>
<feature type="compositionally biased region" description="Polar residues" evidence="1">
    <location>
        <begin position="114"/>
        <end position="128"/>
    </location>
</feature>
<reference evidence="3 4" key="1">
    <citation type="journal article" date="2019" name="Commun. Biol.">
        <title>The bagworm genome reveals a unique fibroin gene that provides high tensile strength.</title>
        <authorList>
            <person name="Kono N."/>
            <person name="Nakamura H."/>
            <person name="Ohtoshi R."/>
            <person name="Tomita M."/>
            <person name="Numata K."/>
            <person name="Arakawa K."/>
        </authorList>
    </citation>
    <scope>NUCLEOTIDE SEQUENCE [LARGE SCALE GENOMIC DNA]</scope>
</reference>
<evidence type="ECO:0000313" key="4">
    <source>
        <dbReference type="Proteomes" id="UP000299102"/>
    </source>
</evidence>
<name>A0A4C1TM70_EUMVA</name>
<evidence type="ECO:0000256" key="2">
    <source>
        <dbReference type="SAM" id="SignalP"/>
    </source>
</evidence>
<dbReference type="OrthoDB" id="7458366at2759"/>
<gene>
    <name evidence="3" type="ORF">EVAR_7805_1</name>
</gene>